<feature type="transmembrane region" description="Helical" evidence="7">
    <location>
        <begin position="195"/>
        <end position="222"/>
    </location>
</feature>
<feature type="transmembrane region" description="Helical" evidence="7">
    <location>
        <begin position="126"/>
        <end position="146"/>
    </location>
</feature>
<keyword evidence="10" id="KW-1185">Reference proteome</keyword>
<evidence type="ECO:0000313" key="9">
    <source>
        <dbReference type="EMBL" id="CAG9863101.1"/>
    </source>
</evidence>
<dbReference type="Proteomes" id="UP001153712">
    <property type="component" value="Chromosome 6"/>
</dbReference>
<feature type="chain" id="PRO_5040363731" description="Serine incorporator" evidence="8">
    <location>
        <begin position="23"/>
        <end position="457"/>
    </location>
</feature>
<dbReference type="OrthoDB" id="5963193at2759"/>
<evidence type="ECO:0000256" key="6">
    <source>
        <dbReference type="SAM" id="MobiDB-lite"/>
    </source>
</evidence>
<feature type="signal peptide" evidence="8">
    <location>
        <begin position="1"/>
        <end position="22"/>
    </location>
</feature>
<comment type="subcellular location">
    <subcellularLocation>
        <location evidence="1">Membrane</location>
        <topology evidence="1">Multi-pass membrane protein</topology>
    </subcellularLocation>
</comment>
<evidence type="ECO:0000256" key="5">
    <source>
        <dbReference type="ARBA" id="ARBA00023136"/>
    </source>
</evidence>
<organism evidence="9 10">
    <name type="scientific">Phyllotreta striolata</name>
    <name type="common">Striped flea beetle</name>
    <name type="synonym">Crioceris striolata</name>
    <dbReference type="NCBI Taxonomy" id="444603"/>
    <lineage>
        <taxon>Eukaryota</taxon>
        <taxon>Metazoa</taxon>
        <taxon>Ecdysozoa</taxon>
        <taxon>Arthropoda</taxon>
        <taxon>Hexapoda</taxon>
        <taxon>Insecta</taxon>
        <taxon>Pterygota</taxon>
        <taxon>Neoptera</taxon>
        <taxon>Endopterygota</taxon>
        <taxon>Coleoptera</taxon>
        <taxon>Polyphaga</taxon>
        <taxon>Cucujiformia</taxon>
        <taxon>Chrysomeloidea</taxon>
        <taxon>Chrysomelidae</taxon>
        <taxon>Galerucinae</taxon>
        <taxon>Alticini</taxon>
        <taxon>Phyllotreta</taxon>
    </lineage>
</organism>
<evidence type="ECO:0000256" key="1">
    <source>
        <dbReference type="ARBA" id="ARBA00004141"/>
    </source>
</evidence>
<keyword evidence="8" id="KW-0732">Signal</keyword>
<protein>
    <recommendedName>
        <fullName evidence="11">Serine incorporator</fullName>
    </recommendedName>
</protein>
<evidence type="ECO:0000256" key="2">
    <source>
        <dbReference type="ARBA" id="ARBA00006665"/>
    </source>
</evidence>
<feature type="region of interest" description="Disordered" evidence="6">
    <location>
        <begin position="355"/>
        <end position="374"/>
    </location>
</feature>
<reference evidence="9" key="1">
    <citation type="submission" date="2022-01" db="EMBL/GenBank/DDBJ databases">
        <authorList>
            <person name="King R."/>
        </authorList>
    </citation>
    <scope>NUCLEOTIDE SEQUENCE</scope>
</reference>
<feature type="transmembrane region" description="Helical" evidence="7">
    <location>
        <begin position="234"/>
        <end position="255"/>
    </location>
</feature>
<feature type="transmembrane region" description="Helical" evidence="7">
    <location>
        <begin position="155"/>
        <end position="175"/>
    </location>
</feature>
<evidence type="ECO:0000313" key="10">
    <source>
        <dbReference type="Proteomes" id="UP001153712"/>
    </source>
</evidence>
<accession>A0A9N9XV19</accession>
<evidence type="ECO:0000256" key="7">
    <source>
        <dbReference type="SAM" id="Phobius"/>
    </source>
</evidence>
<name>A0A9N9XV19_PHYSR</name>
<dbReference type="EMBL" id="OU900099">
    <property type="protein sequence ID" value="CAG9863101.1"/>
    <property type="molecule type" value="Genomic_DNA"/>
</dbReference>
<keyword evidence="5 7" id="KW-0472">Membrane</keyword>
<dbReference type="PANTHER" id="PTHR10383:SF9">
    <property type="entry name" value="SERINE INCORPORATOR, ISOFORM F"/>
    <property type="match status" value="1"/>
</dbReference>
<keyword evidence="4 7" id="KW-1133">Transmembrane helix</keyword>
<feature type="transmembrane region" description="Helical" evidence="7">
    <location>
        <begin position="92"/>
        <end position="114"/>
    </location>
</feature>
<gene>
    <name evidence="9" type="ORF">PHYEVI_LOCUS9401</name>
</gene>
<feature type="transmembrane region" description="Helical" evidence="7">
    <location>
        <begin position="384"/>
        <end position="407"/>
    </location>
</feature>
<dbReference type="Pfam" id="PF03348">
    <property type="entry name" value="Serinc"/>
    <property type="match status" value="1"/>
</dbReference>
<dbReference type="GO" id="GO:0016020">
    <property type="term" value="C:membrane"/>
    <property type="evidence" value="ECO:0007669"/>
    <property type="project" value="UniProtKB-SubCell"/>
</dbReference>
<dbReference type="PANTHER" id="PTHR10383">
    <property type="entry name" value="SERINE INCORPORATOR"/>
    <property type="match status" value="1"/>
</dbReference>
<dbReference type="AlphaFoldDB" id="A0A9N9XV19"/>
<feature type="transmembrane region" description="Helical" evidence="7">
    <location>
        <begin position="427"/>
        <end position="451"/>
    </location>
</feature>
<evidence type="ECO:0000256" key="4">
    <source>
        <dbReference type="ARBA" id="ARBA00022989"/>
    </source>
</evidence>
<feature type="transmembrane region" description="Helical" evidence="7">
    <location>
        <begin position="312"/>
        <end position="330"/>
    </location>
</feature>
<sequence>MGAVFGLFSAAQLACCCTSTACSLCCSACPTCRNSTSSRIMYALMLLVTTVAACITLSPGLESTLKKVPFCKNDSYLIPKTFDCEHAVGYLAVYRICFILTCFFALMALMMIGVKTSKDARAGIQNGFWGIKFLLVIGGVIGSFFIPEGSFGTTWMYFGMIGGFLFILIQLILIIDFAHSWAESWVGNFEESESRGWYCALIGMTLFNYILSIAWIVLLYVFYTKPYDCGLNKFFISINLIFCFIVSVLSILPAVQEKLPRSGLLQSSVVSLYVTYLTWSAVSNSTKCNPGLWGIFGGTAHDNQKPNNDFDIIGLIIWMACVLYSSLRSASKSSKITMSENMLAKDTGAVRGYGSDNLVENEGNDGGERGEGGRKVWDNEEETVAYSWSFFHVMFALATLYVMMTLTNWYRPDTSNIENLNHNTASMWVKAISSWLALALYGWTLAAPVVLRDREFN</sequence>
<feature type="transmembrane region" description="Helical" evidence="7">
    <location>
        <begin position="39"/>
        <end position="57"/>
    </location>
</feature>
<comment type="similarity">
    <text evidence="2">Belongs to the TDE1 family.</text>
</comment>
<keyword evidence="3 7" id="KW-0812">Transmembrane</keyword>
<proteinExistence type="inferred from homology"/>
<evidence type="ECO:0000256" key="3">
    <source>
        <dbReference type="ARBA" id="ARBA00022692"/>
    </source>
</evidence>
<dbReference type="InterPro" id="IPR005016">
    <property type="entry name" value="TDE1/TMS"/>
</dbReference>
<evidence type="ECO:0000256" key="8">
    <source>
        <dbReference type="SAM" id="SignalP"/>
    </source>
</evidence>
<evidence type="ECO:0008006" key="11">
    <source>
        <dbReference type="Google" id="ProtNLM"/>
    </source>
</evidence>